<keyword evidence="4" id="KW-0238">DNA-binding</keyword>
<dbReference type="STRING" id="1271860.SAMN05216174_105348"/>
<comment type="similarity">
    <text evidence="1">Belongs to the sigma-70 factor family. ECF subfamily.</text>
</comment>
<dbReference type="InterPro" id="IPR036388">
    <property type="entry name" value="WH-like_DNA-bd_sf"/>
</dbReference>
<keyword evidence="3" id="KW-0731">Sigma factor</keyword>
<dbReference type="EMBL" id="FMZZ01000005">
    <property type="protein sequence ID" value="SDC92812.1"/>
    <property type="molecule type" value="Genomic_DNA"/>
</dbReference>
<dbReference type="Proteomes" id="UP000199501">
    <property type="component" value="Unassembled WGS sequence"/>
</dbReference>
<keyword evidence="8" id="KW-1185">Reference proteome</keyword>
<dbReference type="SUPFAM" id="SSF88659">
    <property type="entry name" value="Sigma3 and sigma4 domains of RNA polymerase sigma factors"/>
    <property type="match status" value="1"/>
</dbReference>
<dbReference type="SUPFAM" id="SSF88946">
    <property type="entry name" value="Sigma2 domain of RNA polymerase sigma factors"/>
    <property type="match status" value="1"/>
</dbReference>
<dbReference type="PANTHER" id="PTHR43133:SF8">
    <property type="entry name" value="RNA POLYMERASE SIGMA FACTOR HI_1459-RELATED"/>
    <property type="match status" value="1"/>
</dbReference>
<dbReference type="AlphaFoldDB" id="A0A1G6QK46"/>
<dbReference type="NCBIfam" id="TIGR02937">
    <property type="entry name" value="sigma70-ECF"/>
    <property type="match status" value="1"/>
</dbReference>
<dbReference type="GO" id="GO:0016987">
    <property type="term" value="F:sigma factor activity"/>
    <property type="evidence" value="ECO:0007669"/>
    <property type="project" value="UniProtKB-KW"/>
</dbReference>
<evidence type="ECO:0000256" key="2">
    <source>
        <dbReference type="ARBA" id="ARBA00023015"/>
    </source>
</evidence>
<keyword evidence="2" id="KW-0805">Transcription regulation</keyword>
<accession>A0A1G6QK46</accession>
<dbReference type="OrthoDB" id="265863at2"/>
<sequence length="190" mass="20898">MSIESAAELIRRAADGDQDAWRALVDRYSVMVWRVARAHRLDHADAADVSQSTWVALAEHIGELRAPERLAAWLSTTARRESLRVLAHRGREVRAAAWPDRADAAQEDRWPEATALRGARDDALWRAFASLPGRCRELLGLLAFAPELTYAQLGRALGLATGSVGTTRGRCLDVLRRKLTALGLPREAAG</sequence>
<dbReference type="Gene3D" id="1.10.1740.10">
    <property type="match status" value="1"/>
</dbReference>
<feature type="domain" description="RNA polymerase sigma-70 region 2" evidence="6">
    <location>
        <begin position="24"/>
        <end position="91"/>
    </location>
</feature>
<evidence type="ECO:0000256" key="1">
    <source>
        <dbReference type="ARBA" id="ARBA00010641"/>
    </source>
</evidence>
<keyword evidence="5" id="KW-0804">Transcription</keyword>
<dbReference type="PANTHER" id="PTHR43133">
    <property type="entry name" value="RNA POLYMERASE ECF-TYPE SIGMA FACTO"/>
    <property type="match status" value="1"/>
</dbReference>
<protein>
    <submittedName>
        <fullName evidence="7">RNA polymerase sigma factor, sigma-70 family</fullName>
    </submittedName>
</protein>
<evidence type="ECO:0000313" key="8">
    <source>
        <dbReference type="Proteomes" id="UP000199501"/>
    </source>
</evidence>
<evidence type="ECO:0000256" key="4">
    <source>
        <dbReference type="ARBA" id="ARBA00023125"/>
    </source>
</evidence>
<dbReference type="GO" id="GO:0006352">
    <property type="term" value="P:DNA-templated transcription initiation"/>
    <property type="evidence" value="ECO:0007669"/>
    <property type="project" value="InterPro"/>
</dbReference>
<organism evidence="7 8">
    <name type="scientific">Actinokineospora iranica</name>
    <dbReference type="NCBI Taxonomy" id="1271860"/>
    <lineage>
        <taxon>Bacteria</taxon>
        <taxon>Bacillati</taxon>
        <taxon>Actinomycetota</taxon>
        <taxon>Actinomycetes</taxon>
        <taxon>Pseudonocardiales</taxon>
        <taxon>Pseudonocardiaceae</taxon>
        <taxon>Actinokineospora</taxon>
    </lineage>
</organism>
<dbReference type="InterPro" id="IPR014284">
    <property type="entry name" value="RNA_pol_sigma-70_dom"/>
</dbReference>
<dbReference type="InterPro" id="IPR013324">
    <property type="entry name" value="RNA_pol_sigma_r3/r4-like"/>
</dbReference>
<reference evidence="8" key="1">
    <citation type="submission" date="2016-10" db="EMBL/GenBank/DDBJ databases">
        <authorList>
            <person name="Varghese N."/>
            <person name="Submissions S."/>
        </authorList>
    </citation>
    <scope>NUCLEOTIDE SEQUENCE [LARGE SCALE GENOMIC DNA]</scope>
    <source>
        <strain evidence="8">IBRC-M 10403</strain>
    </source>
</reference>
<evidence type="ECO:0000259" key="6">
    <source>
        <dbReference type="Pfam" id="PF04542"/>
    </source>
</evidence>
<evidence type="ECO:0000256" key="5">
    <source>
        <dbReference type="ARBA" id="ARBA00023163"/>
    </source>
</evidence>
<evidence type="ECO:0000313" key="7">
    <source>
        <dbReference type="EMBL" id="SDC92812.1"/>
    </source>
</evidence>
<dbReference type="GO" id="GO:0003677">
    <property type="term" value="F:DNA binding"/>
    <property type="evidence" value="ECO:0007669"/>
    <property type="project" value="UniProtKB-KW"/>
</dbReference>
<gene>
    <name evidence="7" type="ORF">SAMN05216174_105348</name>
</gene>
<dbReference type="Pfam" id="PF04542">
    <property type="entry name" value="Sigma70_r2"/>
    <property type="match status" value="1"/>
</dbReference>
<dbReference type="RefSeq" id="WP_091450363.1">
    <property type="nucleotide sequence ID" value="NZ_FMZZ01000005.1"/>
</dbReference>
<dbReference type="Gene3D" id="1.10.10.10">
    <property type="entry name" value="Winged helix-like DNA-binding domain superfamily/Winged helix DNA-binding domain"/>
    <property type="match status" value="1"/>
</dbReference>
<dbReference type="InterPro" id="IPR039425">
    <property type="entry name" value="RNA_pol_sigma-70-like"/>
</dbReference>
<dbReference type="InterPro" id="IPR013325">
    <property type="entry name" value="RNA_pol_sigma_r2"/>
</dbReference>
<evidence type="ECO:0000256" key="3">
    <source>
        <dbReference type="ARBA" id="ARBA00023082"/>
    </source>
</evidence>
<dbReference type="InterPro" id="IPR007627">
    <property type="entry name" value="RNA_pol_sigma70_r2"/>
</dbReference>
<proteinExistence type="inferred from homology"/>
<name>A0A1G6QK46_9PSEU</name>